<accession>A0ABQ9MMK9</accession>
<evidence type="ECO:0000256" key="3">
    <source>
        <dbReference type="ARBA" id="ARBA00022801"/>
    </source>
</evidence>
<evidence type="ECO:0000259" key="11">
    <source>
        <dbReference type="PROSITE" id="PS51195"/>
    </source>
</evidence>
<dbReference type="PROSITE" id="PS51195">
    <property type="entry name" value="Q_MOTIF"/>
    <property type="match status" value="1"/>
</dbReference>
<dbReference type="Gene3D" id="3.40.50.300">
    <property type="entry name" value="P-loop containing nucleotide triphosphate hydrolases"/>
    <property type="match status" value="2"/>
</dbReference>
<gene>
    <name evidence="12" type="ORF">P3X46_009626</name>
</gene>
<dbReference type="PROSITE" id="PS51192">
    <property type="entry name" value="HELICASE_ATP_BIND_1"/>
    <property type="match status" value="1"/>
</dbReference>
<feature type="domain" description="Helicase C-terminal" evidence="10">
    <location>
        <begin position="343"/>
        <end position="498"/>
    </location>
</feature>
<feature type="short sequence motif" description="Q motif" evidence="7">
    <location>
        <begin position="104"/>
        <end position="133"/>
    </location>
</feature>
<dbReference type="EMBL" id="JARPOI010000005">
    <property type="protein sequence ID" value="KAJ9181501.1"/>
    <property type="molecule type" value="Genomic_DNA"/>
</dbReference>
<dbReference type="SMART" id="SM00490">
    <property type="entry name" value="HELICc"/>
    <property type="match status" value="1"/>
</dbReference>
<evidence type="ECO:0000256" key="1">
    <source>
        <dbReference type="ARBA" id="ARBA00012552"/>
    </source>
</evidence>
<sequence>MADATGPSAAPATSAETEKKTSVGIVEPESKPQTAEIKRWGDMVDDEEQPGDTASSSDDKVVEELKVDKLAIDDSKKINKFLDDPEDSSIQAVTSGDTPYTSAATFEDLNLSPELLKGLYVEMKFQKPSKIQAISLPMILTPPYKDLIAQAHNGSGKTTCFVLGMLSRINPNVKRPQALCICPTRELSIQNLEVLQKMGKYTGISSECAVPMDSGNNDRSRSRPPIFAQVVIGTPGTIKRLMSQKKLSIIDMQVLVFDEADHMLAKDGFQDDSLRIMKDIERLNAQCQVLLFSATFDETVKNFVSRIVRKDYNQLFVKKEELSLDSVKQYKVYCPNEVTKITAIKDRILELGESLGQTIIFVNTKRSAGMLHKALVDLGYEVTTIHGALTHEDRDKIVKEFKDGLTQVLISTDVLARGFDQQQVNLVINYDLPVKYETPSEPHYEVYLHRIGRAGRFGRKGAVFNFVMTDRDMMIMEKIDKYFGTKVKEVPSWNSEEDFKAALKEAGLL</sequence>
<dbReference type="Proteomes" id="UP001174677">
    <property type="component" value="Chromosome 5"/>
</dbReference>
<protein>
    <recommendedName>
        <fullName evidence="1">RNA helicase</fullName>
        <ecNumber evidence="1">3.6.4.13</ecNumber>
    </recommendedName>
</protein>
<evidence type="ECO:0000256" key="6">
    <source>
        <dbReference type="ARBA" id="ARBA00022884"/>
    </source>
</evidence>
<evidence type="ECO:0000256" key="4">
    <source>
        <dbReference type="ARBA" id="ARBA00022806"/>
    </source>
</evidence>
<dbReference type="InterPro" id="IPR001650">
    <property type="entry name" value="Helicase_C-like"/>
</dbReference>
<dbReference type="InterPro" id="IPR027417">
    <property type="entry name" value="P-loop_NTPase"/>
</dbReference>
<evidence type="ECO:0000256" key="2">
    <source>
        <dbReference type="ARBA" id="ARBA00022741"/>
    </source>
</evidence>
<dbReference type="Pfam" id="PF00270">
    <property type="entry name" value="DEAD"/>
    <property type="match status" value="1"/>
</dbReference>
<dbReference type="Pfam" id="PF00271">
    <property type="entry name" value="Helicase_C"/>
    <property type="match status" value="1"/>
</dbReference>
<proteinExistence type="predicted"/>
<keyword evidence="3" id="KW-0378">Hydrolase</keyword>
<keyword evidence="5" id="KW-0067">ATP-binding</keyword>
<dbReference type="EC" id="3.6.4.13" evidence="1"/>
<feature type="compositionally biased region" description="Low complexity" evidence="8">
    <location>
        <begin position="1"/>
        <end position="15"/>
    </location>
</feature>
<evidence type="ECO:0000313" key="12">
    <source>
        <dbReference type="EMBL" id="KAJ9181501.1"/>
    </source>
</evidence>
<keyword evidence="2" id="KW-0547">Nucleotide-binding</keyword>
<evidence type="ECO:0000259" key="9">
    <source>
        <dbReference type="PROSITE" id="PS51192"/>
    </source>
</evidence>
<dbReference type="InterPro" id="IPR014014">
    <property type="entry name" value="RNA_helicase_DEAD_Q_motif"/>
</dbReference>
<dbReference type="InterPro" id="IPR011545">
    <property type="entry name" value="DEAD/DEAH_box_helicase_dom"/>
</dbReference>
<comment type="caution">
    <text evidence="12">The sequence shown here is derived from an EMBL/GenBank/DDBJ whole genome shotgun (WGS) entry which is preliminary data.</text>
</comment>
<feature type="domain" description="Helicase ATP-binding" evidence="9">
    <location>
        <begin position="138"/>
        <end position="314"/>
    </location>
</feature>
<evidence type="ECO:0000256" key="8">
    <source>
        <dbReference type="SAM" id="MobiDB-lite"/>
    </source>
</evidence>
<dbReference type="CDD" id="cd17963">
    <property type="entry name" value="DEADc_DDX19_DDX25"/>
    <property type="match status" value="1"/>
</dbReference>
<keyword evidence="13" id="KW-1185">Reference proteome</keyword>
<organism evidence="12 13">
    <name type="scientific">Hevea brasiliensis</name>
    <name type="common">Para rubber tree</name>
    <name type="synonym">Siphonia brasiliensis</name>
    <dbReference type="NCBI Taxonomy" id="3981"/>
    <lineage>
        <taxon>Eukaryota</taxon>
        <taxon>Viridiplantae</taxon>
        <taxon>Streptophyta</taxon>
        <taxon>Embryophyta</taxon>
        <taxon>Tracheophyta</taxon>
        <taxon>Spermatophyta</taxon>
        <taxon>Magnoliopsida</taxon>
        <taxon>eudicotyledons</taxon>
        <taxon>Gunneridae</taxon>
        <taxon>Pentapetalae</taxon>
        <taxon>rosids</taxon>
        <taxon>fabids</taxon>
        <taxon>Malpighiales</taxon>
        <taxon>Euphorbiaceae</taxon>
        <taxon>Crotonoideae</taxon>
        <taxon>Micrandreae</taxon>
        <taxon>Hevea</taxon>
    </lineage>
</organism>
<reference evidence="12" key="1">
    <citation type="journal article" date="2023" name="Plant Biotechnol. J.">
        <title>Chromosome-level wild Hevea brasiliensis genome provides new tools for genomic-assisted breeding and valuable loci to elevate rubber yield.</title>
        <authorList>
            <person name="Cheng H."/>
            <person name="Song X."/>
            <person name="Hu Y."/>
            <person name="Wu T."/>
            <person name="Yang Q."/>
            <person name="An Z."/>
            <person name="Feng S."/>
            <person name="Deng Z."/>
            <person name="Wu W."/>
            <person name="Zeng X."/>
            <person name="Tu M."/>
            <person name="Wang X."/>
            <person name="Huang H."/>
        </authorList>
    </citation>
    <scope>NUCLEOTIDE SEQUENCE</scope>
    <source>
        <strain evidence="12">MT/VB/25A 57/8</strain>
    </source>
</reference>
<dbReference type="InterPro" id="IPR014001">
    <property type="entry name" value="Helicase_ATP-bd"/>
</dbReference>
<keyword evidence="6" id="KW-0694">RNA-binding</keyword>
<name>A0ABQ9MMK9_HEVBR</name>
<evidence type="ECO:0000256" key="5">
    <source>
        <dbReference type="ARBA" id="ARBA00022840"/>
    </source>
</evidence>
<feature type="region of interest" description="Disordered" evidence="8">
    <location>
        <begin position="1"/>
        <end position="60"/>
    </location>
</feature>
<evidence type="ECO:0000313" key="13">
    <source>
        <dbReference type="Proteomes" id="UP001174677"/>
    </source>
</evidence>
<keyword evidence="4" id="KW-0347">Helicase</keyword>
<dbReference type="PROSITE" id="PS51194">
    <property type="entry name" value="HELICASE_CTER"/>
    <property type="match status" value="1"/>
</dbReference>
<evidence type="ECO:0000259" key="10">
    <source>
        <dbReference type="PROSITE" id="PS51194"/>
    </source>
</evidence>
<feature type="domain" description="DEAD-box RNA helicase Q" evidence="11">
    <location>
        <begin position="104"/>
        <end position="133"/>
    </location>
</feature>
<dbReference type="SUPFAM" id="SSF52540">
    <property type="entry name" value="P-loop containing nucleoside triphosphate hydrolases"/>
    <property type="match status" value="1"/>
</dbReference>
<dbReference type="PANTHER" id="PTHR47958">
    <property type="entry name" value="ATP-DEPENDENT RNA HELICASE DBP3"/>
    <property type="match status" value="1"/>
</dbReference>
<evidence type="ECO:0000256" key="7">
    <source>
        <dbReference type="PROSITE-ProRule" id="PRU00552"/>
    </source>
</evidence>
<dbReference type="CDD" id="cd18787">
    <property type="entry name" value="SF2_C_DEAD"/>
    <property type="match status" value="1"/>
</dbReference>
<dbReference type="SMART" id="SM00487">
    <property type="entry name" value="DEXDc"/>
    <property type="match status" value="1"/>
</dbReference>